<dbReference type="AlphaFoldDB" id="A0A8K0WX12"/>
<dbReference type="OrthoDB" id="308690at2759"/>
<evidence type="ECO:0000313" key="1">
    <source>
        <dbReference type="EMBL" id="KAH7329247.1"/>
    </source>
</evidence>
<dbReference type="SUPFAM" id="SSF50978">
    <property type="entry name" value="WD40 repeat-like"/>
    <property type="match status" value="1"/>
</dbReference>
<dbReference type="PANTHER" id="PTHR16220">
    <property type="entry name" value="WD REPEAT PROTEIN 8-RELATED"/>
    <property type="match status" value="1"/>
</dbReference>
<proteinExistence type="predicted"/>
<evidence type="ECO:0000313" key="2">
    <source>
        <dbReference type="Proteomes" id="UP000813444"/>
    </source>
</evidence>
<dbReference type="PANTHER" id="PTHR16220:SF0">
    <property type="entry name" value="WD REPEAT-CONTAINING PROTEIN WRAP73"/>
    <property type="match status" value="1"/>
</dbReference>
<dbReference type="EMBL" id="JAGPNK010000001">
    <property type="protein sequence ID" value="KAH7329247.1"/>
    <property type="molecule type" value="Genomic_DNA"/>
</dbReference>
<dbReference type="InterPro" id="IPR036322">
    <property type="entry name" value="WD40_repeat_dom_sf"/>
</dbReference>
<comment type="caution">
    <text evidence="1">The sequence shown here is derived from an EMBL/GenBank/DDBJ whole genome shotgun (WGS) entry which is preliminary data.</text>
</comment>
<dbReference type="Proteomes" id="UP000813444">
    <property type="component" value="Unassembled WGS sequence"/>
</dbReference>
<sequence length="522" mass="56468">MMRSSPLFKSSSHCIASPNGQHIATFTSSTTITIRSVETLQTVNAVKLPADVTGPVSTLLWSPSSTKLLAATAEQIVVLSANNVPFQAVIRNPLAGGNRPSAIQFGAADTEIIVFAAFGLKVAVFDLSTSKAVEISSPKFYQPVNCARGYCFHKSTGHMAVLTRLAGKDTISVHHPSTRHVQRSWAPDVVDAQGMLWTPDGAWLLLWESPAHGRRMLLYTPDGQLFRSIESPSLSARGDADLEPGIRLCQLTPDAAVCAVCDYSRTIVLLSSDTWREKMRLVHPATIVPKETIQVWQEQLDPSRGRLAYPFLRATQMVSPPGLQAEPKSAAELKSGPSAVAFDASSTLLATRLDDCTSTIWVWDTAAAELRAVLIFHSGVSFQWHPTVRELLLIRCLDDGRRDVAFIWDPLSNGPVPVSLGEQRVDAKPCGKLQTAWINGTGTAESAALLLLSDATRYALLSVSISDDQTCTSWQQEEGGGSASAGGSADLRLARLDDITDMPAIDQDDESALDDTFAFKRK</sequence>
<keyword evidence="2" id="KW-1185">Reference proteome</keyword>
<organism evidence="1 2">
    <name type="scientific">Stachybotrys elegans</name>
    <dbReference type="NCBI Taxonomy" id="80388"/>
    <lineage>
        <taxon>Eukaryota</taxon>
        <taxon>Fungi</taxon>
        <taxon>Dikarya</taxon>
        <taxon>Ascomycota</taxon>
        <taxon>Pezizomycotina</taxon>
        <taxon>Sordariomycetes</taxon>
        <taxon>Hypocreomycetidae</taxon>
        <taxon>Hypocreales</taxon>
        <taxon>Stachybotryaceae</taxon>
        <taxon>Stachybotrys</taxon>
    </lineage>
</organism>
<dbReference type="Gene3D" id="2.130.10.10">
    <property type="entry name" value="YVTN repeat-like/Quinoprotein amine dehydrogenase"/>
    <property type="match status" value="2"/>
</dbReference>
<dbReference type="InterPro" id="IPR015943">
    <property type="entry name" value="WD40/YVTN_repeat-like_dom_sf"/>
</dbReference>
<accession>A0A8K0WX12</accession>
<dbReference type="GO" id="GO:1990811">
    <property type="term" value="C:MWP complex"/>
    <property type="evidence" value="ECO:0007669"/>
    <property type="project" value="TreeGrafter"/>
</dbReference>
<dbReference type="GO" id="GO:1990810">
    <property type="term" value="P:microtubule anchoring at mitotic spindle pole body"/>
    <property type="evidence" value="ECO:0007669"/>
    <property type="project" value="TreeGrafter"/>
</dbReference>
<name>A0A8K0WX12_9HYPO</name>
<reference evidence="1" key="1">
    <citation type="journal article" date="2021" name="Nat. Commun.">
        <title>Genetic determinants of endophytism in the Arabidopsis root mycobiome.</title>
        <authorList>
            <person name="Mesny F."/>
            <person name="Miyauchi S."/>
            <person name="Thiergart T."/>
            <person name="Pickel B."/>
            <person name="Atanasova L."/>
            <person name="Karlsson M."/>
            <person name="Huettel B."/>
            <person name="Barry K.W."/>
            <person name="Haridas S."/>
            <person name="Chen C."/>
            <person name="Bauer D."/>
            <person name="Andreopoulos W."/>
            <person name="Pangilinan J."/>
            <person name="LaButti K."/>
            <person name="Riley R."/>
            <person name="Lipzen A."/>
            <person name="Clum A."/>
            <person name="Drula E."/>
            <person name="Henrissat B."/>
            <person name="Kohler A."/>
            <person name="Grigoriev I.V."/>
            <person name="Martin F.M."/>
            <person name="Hacquard S."/>
        </authorList>
    </citation>
    <scope>NUCLEOTIDE SEQUENCE</scope>
    <source>
        <strain evidence="1">MPI-CAGE-CH-0235</strain>
    </source>
</reference>
<dbReference type="InterPro" id="IPR052778">
    <property type="entry name" value="Centrosome-WD_assoc"/>
</dbReference>
<protein>
    <submittedName>
        <fullName evidence="1">WD40-repeat-containing domain protein</fullName>
    </submittedName>
</protein>
<dbReference type="GO" id="GO:0005815">
    <property type="term" value="C:microtubule organizing center"/>
    <property type="evidence" value="ECO:0007669"/>
    <property type="project" value="TreeGrafter"/>
</dbReference>
<gene>
    <name evidence="1" type="ORF">B0I35DRAFT_419744</name>
</gene>